<name>A0ABW2JBL6_9ACTN</name>
<keyword evidence="5" id="KW-1185">Reference proteome</keyword>
<accession>A0ABW2JBL6</accession>
<dbReference type="SUPFAM" id="SSF48498">
    <property type="entry name" value="Tetracyclin repressor-like, C-terminal domain"/>
    <property type="match status" value="1"/>
</dbReference>
<sequence>MGSEGPAGPAKPRERILEVAYDLFSRRGIRAVGVDEVIARSGVAKATLYRHFPSKDELVLAFLRLREERWTLGMVAAEARRRGATPTEQLLAIFDVFDDWFRTPGFDACSFINVLLEMRPEHPLGRASIHYLENIRGLVRGLAEEAGLSRAEEFARSWHILMKGSIISATEGDADAARRAKGMARYLIADHRAPV</sequence>
<protein>
    <submittedName>
        <fullName evidence="4">TetR/AcrR family transcriptional regulator</fullName>
    </submittedName>
</protein>
<dbReference type="PRINTS" id="PR00455">
    <property type="entry name" value="HTHTETR"/>
</dbReference>
<reference evidence="5" key="1">
    <citation type="journal article" date="2019" name="Int. J. Syst. Evol. Microbiol.">
        <title>The Global Catalogue of Microorganisms (GCM) 10K type strain sequencing project: providing services to taxonomists for standard genome sequencing and annotation.</title>
        <authorList>
            <consortium name="The Broad Institute Genomics Platform"/>
            <consortium name="The Broad Institute Genome Sequencing Center for Infectious Disease"/>
            <person name="Wu L."/>
            <person name="Ma J."/>
        </authorList>
    </citation>
    <scope>NUCLEOTIDE SEQUENCE [LARGE SCALE GENOMIC DNA]</scope>
    <source>
        <strain evidence="5">SYNS20</strain>
    </source>
</reference>
<dbReference type="InterPro" id="IPR050109">
    <property type="entry name" value="HTH-type_TetR-like_transc_reg"/>
</dbReference>
<dbReference type="PANTHER" id="PTHR30055:SF200">
    <property type="entry name" value="HTH-TYPE TRANSCRIPTIONAL REPRESSOR BDCR"/>
    <property type="match status" value="1"/>
</dbReference>
<evidence type="ECO:0000313" key="4">
    <source>
        <dbReference type="EMBL" id="MFC7302875.1"/>
    </source>
</evidence>
<evidence type="ECO:0000259" key="3">
    <source>
        <dbReference type="PROSITE" id="PS50977"/>
    </source>
</evidence>
<dbReference type="PANTHER" id="PTHR30055">
    <property type="entry name" value="HTH-TYPE TRANSCRIPTIONAL REGULATOR RUTR"/>
    <property type="match status" value="1"/>
</dbReference>
<dbReference type="InterPro" id="IPR009057">
    <property type="entry name" value="Homeodomain-like_sf"/>
</dbReference>
<feature type="DNA-binding region" description="H-T-H motif" evidence="2">
    <location>
        <begin position="33"/>
        <end position="52"/>
    </location>
</feature>
<dbReference type="PROSITE" id="PS50977">
    <property type="entry name" value="HTH_TETR_2"/>
    <property type="match status" value="1"/>
</dbReference>
<evidence type="ECO:0000313" key="5">
    <source>
        <dbReference type="Proteomes" id="UP001596523"/>
    </source>
</evidence>
<dbReference type="InterPro" id="IPR001647">
    <property type="entry name" value="HTH_TetR"/>
</dbReference>
<evidence type="ECO:0000256" key="2">
    <source>
        <dbReference type="PROSITE-ProRule" id="PRU00335"/>
    </source>
</evidence>
<dbReference type="EMBL" id="JBHTCF010000001">
    <property type="protein sequence ID" value="MFC7302875.1"/>
    <property type="molecule type" value="Genomic_DNA"/>
</dbReference>
<dbReference type="Proteomes" id="UP001596523">
    <property type="component" value="Unassembled WGS sequence"/>
</dbReference>
<comment type="caution">
    <text evidence="4">The sequence shown here is derived from an EMBL/GenBank/DDBJ whole genome shotgun (WGS) entry which is preliminary data.</text>
</comment>
<dbReference type="Pfam" id="PF00440">
    <property type="entry name" value="TetR_N"/>
    <property type="match status" value="1"/>
</dbReference>
<dbReference type="SUPFAM" id="SSF46689">
    <property type="entry name" value="Homeodomain-like"/>
    <property type="match status" value="1"/>
</dbReference>
<proteinExistence type="predicted"/>
<evidence type="ECO:0000256" key="1">
    <source>
        <dbReference type="ARBA" id="ARBA00023125"/>
    </source>
</evidence>
<dbReference type="RefSeq" id="WP_381825499.1">
    <property type="nucleotide sequence ID" value="NZ_JBHTCF010000001.1"/>
</dbReference>
<keyword evidence="1 2" id="KW-0238">DNA-binding</keyword>
<feature type="domain" description="HTH tetR-type" evidence="3">
    <location>
        <begin position="10"/>
        <end position="70"/>
    </location>
</feature>
<dbReference type="InterPro" id="IPR036271">
    <property type="entry name" value="Tet_transcr_reg_TetR-rel_C_sf"/>
</dbReference>
<organism evidence="4 5">
    <name type="scientific">Streptomyces monticola</name>
    <dbReference type="NCBI Taxonomy" id="2666263"/>
    <lineage>
        <taxon>Bacteria</taxon>
        <taxon>Bacillati</taxon>
        <taxon>Actinomycetota</taxon>
        <taxon>Actinomycetes</taxon>
        <taxon>Kitasatosporales</taxon>
        <taxon>Streptomycetaceae</taxon>
        <taxon>Streptomyces</taxon>
    </lineage>
</organism>
<dbReference type="Gene3D" id="1.10.357.10">
    <property type="entry name" value="Tetracycline Repressor, domain 2"/>
    <property type="match status" value="1"/>
</dbReference>
<gene>
    <name evidence="4" type="ORF">ACFQVC_01420</name>
</gene>